<reference evidence="1 2" key="1">
    <citation type="submission" date="2019-04" db="EMBL/GenBank/DDBJ databases">
        <title>An improved genome assembly and genetic linkage map for asparagus bean, Vigna unguiculata ssp. sesquipedialis.</title>
        <authorList>
            <person name="Xia Q."/>
            <person name="Zhang R."/>
            <person name="Dong Y."/>
        </authorList>
    </citation>
    <scope>NUCLEOTIDE SEQUENCE [LARGE SCALE GENOMIC DNA]</scope>
    <source>
        <tissue evidence="1">Leaf</tissue>
    </source>
</reference>
<sequence length="186" mass="20654">MDGAAMVACEARCARCREREWWCCGAVLREKMELWWCCGGALQRLDAAAMAGTSFTLAEKMNSRKKKMRAVRAGGVLAKVVAVLEMVRRRFARRCCCVSFTARWFPAWCCYGKDGTDAEAVSGVNEEDDGEKMEIRGGGENGGCRRGVVVSGEVGGGGCRGRWKERRKLGLGFWEMKMMTWQNLIG</sequence>
<dbReference type="AlphaFoldDB" id="A0A4D6LYT3"/>
<proteinExistence type="predicted"/>
<evidence type="ECO:0000313" key="2">
    <source>
        <dbReference type="Proteomes" id="UP000501690"/>
    </source>
</evidence>
<organism evidence="1 2">
    <name type="scientific">Vigna unguiculata</name>
    <name type="common">Cowpea</name>
    <dbReference type="NCBI Taxonomy" id="3917"/>
    <lineage>
        <taxon>Eukaryota</taxon>
        <taxon>Viridiplantae</taxon>
        <taxon>Streptophyta</taxon>
        <taxon>Embryophyta</taxon>
        <taxon>Tracheophyta</taxon>
        <taxon>Spermatophyta</taxon>
        <taxon>Magnoliopsida</taxon>
        <taxon>eudicotyledons</taxon>
        <taxon>Gunneridae</taxon>
        <taxon>Pentapetalae</taxon>
        <taxon>rosids</taxon>
        <taxon>fabids</taxon>
        <taxon>Fabales</taxon>
        <taxon>Fabaceae</taxon>
        <taxon>Papilionoideae</taxon>
        <taxon>50 kb inversion clade</taxon>
        <taxon>NPAAA clade</taxon>
        <taxon>indigoferoid/millettioid clade</taxon>
        <taxon>Phaseoleae</taxon>
        <taxon>Vigna</taxon>
    </lineage>
</organism>
<evidence type="ECO:0000313" key="1">
    <source>
        <dbReference type="EMBL" id="QCD93498.1"/>
    </source>
</evidence>
<protein>
    <submittedName>
        <fullName evidence="1">Uncharacterized protein</fullName>
    </submittedName>
</protein>
<dbReference type="Proteomes" id="UP000501690">
    <property type="component" value="Linkage Group LG5"/>
</dbReference>
<dbReference type="EMBL" id="CP039349">
    <property type="protein sequence ID" value="QCD93498.1"/>
    <property type="molecule type" value="Genomic_DNA"/>
</dbReference>
<name>A0A4D6LYT3_VIGUN</name>
<accession>A0A4D6LYT3</accession>
<gene>
    <name evidence="1" type="ORF">DEO72_LG5g1573</name>
</gene>
<keyword evidence="2" id="KW-1185">Reference proteome</keyword>